<feature type="compositionally biased region" description="Low complexity" evidence="1">
    <location>
        <begin position="10"/>
        <end position="29"/>
    </location>
</feature>
<feature type="compositionally biased region" description="Basic and acidic residues" evidence="1">
    <location>
        <begin position="172"/>
        <end position="182"/>
    </location>
</feature>
<gene>
    <name evidence="2" type="ORF">AVDCRST_MAG36-132</name>
</gene>
<organism evidence="2">
    <name type="scientific">uncultured Nocardioidaceae bacterium</name>
    <dbReference type="NCBI Taxonomy" id="253824"/>
    <lineage>
        <taxon>Bacteria</taxon>
        <taxon>Bacillati</taxon>
        <taxon>Actinomycetota</taxon>
        <taxon>Actinomycetes</taxon>
        <taxon>Propionibacteriales</taxon>
        <taxon>Nocardioidaceae</taxon>
        <taxon>environmental samples</taxon>
    </lineage>
</organism>
<feature type="non-terminal residue" evidence="2">
    <location>
        <position position="189"/>
    </location>
</feature>
<name>A0A6J4KX48_9ACTN</name>
<evidence type="ECO:0000256" key="1">
    <source>
        <dbReference type="SAM" id="MobiDB-lite"/>
    </source>
</evidence>
<dbReference type="AlphaFoldDB" id="A0A6J4KX48"/>
<feature type="region of interest" description="Disordered" evidence="1">
    <location>
        <begin position="1"/>
        <end position="189"/>
    </location>
</feature>
<proteinExistence type="predicted"/>
<evidence type="ECO:0000313" key="2">
    <source>
        <dbReference type="EMBL" id="CAA9316291.1"/>
    </source>
</evidence>
<sequence length="189" mass="19938">ADARPRAPPSRRAAACGQRRQAAGADGRVAGVGRGGRVRGRRDPHPVRQPQGRDAGRVAGRGPGGPRGAAARARRLRGALHHGGSRGAAPGGRGRGRARAAAVRERRQHRAAAVRRVPPRPAVRGRCRGAGCLRRDRGAGRRAWSGGAPVDRRGSPRGQGPEPFRPGPRARHQPEPDRRQDAGAEVGWV</sequence>
<dbReference type="EMBL" id="CADCUH010000011">
    <property type="protein sequence ID" value="CAA9316291.1"/>
    <property type="molecule type" value="Genomic_DNA"/>
</dbReference>
<reference evidence="2" key="1">
    <citation type="submission" date="2020-02" db="EMBL/GenBank/DDBJ databases">
        <authorList>
            <person name="Meier V. D."/>
        </authorList>
    </citation>
    <scope>NUCLEOTIDE SEQUENCE</scope>
    <source>
        <strain evidence="2">AVDCRST_MAG36</strain>
    </source>
</reference>
<accession>A0A6J4KX48</accession>
<protein>
    <submittedName>
        <fullName evidence="2">Uncharacterized protein</fullName>
    </submittedName>
</protein>
<feature type="non-terminal residue" evidence="2">
    <location>
        <position position="1"/>
    </location>
</feature>
<feature type="compositionally biased region" description="Basic residues" evidence="1">
    <location>
        <begin position="72"/>
        <end position="84"/>
    </location>
</feature>